<dbReference type="Pfam" id="PF01850">
    <property type="entry name" value="PIN"/>
    <property type="match status" value="1"/>
</dbReference>
<dbReference type="STRING" id="1089553.Tph_c03190"/>
<proteinExistence type="predicted"/>
<name>K4LCA5_THEPS</name>
<evidence type="ECO:0000313" key="3">
    <source>
        <dbReference type="Proteomes" id="UP000000467"/>
    </source>
</evidence>
<evidence type="ECO:0000259" key="1">
    <source>
        <dbReference type="Pfam" id="PF01850"/>
    </source>
</evidence>
<dbReference type="SUPFAM" id="SSF88723">
    <property type="entry name" value="PIN domain-like"/>
    <property type="match status" value="1"/>
</dbReference>
<dbReference type="AlphaFoldDB" id="K4LCA5"/>
<keyword evidence="3" id="KW-1185">Reference proteome</keyword>
<dbReference type="KEGG" id="tpz:Tph_c03190"/>
<dbReference type="OrthoDB" id="5568064at2"/>
<dbReference type="CDD" id="cd09874">
    <property type="entry name" value="PIN_MT3492-like"/>
    <property type="match status" value="1"/>
</dbReference>
<dbReference type="Proteomes" id="UP000000467">
    <property type="component" value="Chromosome"/>
</dbReference>
<evidence type="ECO:0000313" key="2">
    <source>
        <dbReference type="EMBL" id="AFV10566.1"/>
    </source>
</evidence>
<gene>
    <name evidence="2" type="ordered locus">Tph_c03190</name>
</gene>
<dbReference type="eggNOG" id="COG1848">
    <property type="taxonomic scope" value="Bacteria"/>
</dbReference>
<sequence>MICYLDTSALVKLYVQEQGSEMVHKLVDEASVVVTSKVAYAEARAALARGFMDGYIEEKDYRQVVAALQNDWPKCLVIEVTDSLVFLAGELAEKYCLRGFDAIHLASAVTLKTQVKKRIAAGCFDDRLWEALRAVDIKVLPERKPSLFLTSKAES</sequence>
<protein>
    <recommendedName>
        <fullName evidence="1">PIN domain-containing protein</fullName>
    </recommendedName>
</protein>
<reference evidence="2 3" key="1">
    <citation type="journal article" date="2012" name="BMC Genomics">
        <title>Genome-guided analysis of physiological and morphological traits of the fermentative acetate oxidizer Thermacetogenium phaeum.</title>
        <authorList>
            <person name="Oehler D."/>
            <person name="Poehlein A."/>
            <person name="Leimbach A."/>
            <person name="Muller N."/>
            <person name="Daniel R."/>
            <person name="Gottschalk G."/>
            <person name="Schink B."/>
        </authorList>
    </citation>
    <scope>NUCLEOTIDE SEQUENCE [LARGE SCALE GENOMIC DNA]</scope>
    <source>
        <strain evidence="3">ATCC BAA-254 / DSM 26808 / PB</strain>
    </source>
</reference>
<dbReference type="InterPro" id="IPR002716">
    <property type="entry name" value="PIN_dom"/>
</dbReference>
<dbReference type="EMBL" id="CP003732">
    <property type="protein sequence ID" value="AFV10566.1"/>
    <property type="molecule type" value="Genomic_DNA"/>
</dbReference>
<dbReference type="HOGENOM" id="CLU_119496_1_2_9"/>
<dbReference type="InterPro" id="IPR029060">
    <property type="entry name" value="PIN-like_dom_sf"/>
</dbReference>
<organism evidence="2 3">
    <name type="scientific">Thermacetogenium phaeum (strain ATCC BAA-254 / DSM 26808 / PB)</name>
    <dbReference type="NCBI Taxonomy" id="1089553"/>
    <lineage>
        <taxon>Bacteria</taxon>
        <taxon>Bacillati</taxon>
        <taxon>Bacillota</taxon>
        <taxon>Clostridia</taxon>
        <taxon>Thermoanaerobacterales</taxon>
        <taxon>Thermoanaerobacteraceae</taxon>
        <taxon>Thermacetogenium</taxon>
    </lineage>
</organism>
<feature type="domain" description="PIN" evidence="1">
    <location>
        <begin position="4"/>
        <end position="113"/>
    </location>
</feature>
<dbReference type="RefSeq" id="WP_015049485.1">
    <property type="nucleotide sequence ID" value="NC_018870.1"/>
</dbReference>
<accession>K4LCA5</accession>
<dbReference type="Gene3D" id="3.40.50.1010">
    <property type="entry name" value="5'-nuclease"/>
    <property type="match status" value="1"/>
</dbReference>